<dbReference type="SFLD" id="SFLDS00005">
    <property type="entry name" value="Isoprenoid_Synthase_Type_I"/>
    <property type="match status" value="1"/>
</dbReference>
<dbReference type="SUPFAM" id="SSF48576">
    <property type="entry name" value="Terpenoid synthases"/>
    <property type="match status" value="1"/>
</dbReference>
<name>A0ABR3JEZ4_9AGAR</name>
<evidence type="ECO:0000313" key="6">
    <source>
        <dbReference type="EMBL" id="KAL0954204.1"/>
    </source>
</evidence>
<dbReference type="Proteomes" id="UP001556367">
    <property type="component" value="Unassembled WGS sequence"/>
</dbReference>
<dbReference type="EC" id="2.5.1.21" evidence="3 5"/>
<comment type="function">
    <text evidence="5">Catalyzes the condensation of 2 farnesyl pyrophosphate (FPP) moieties to form squalene.</text>
</comment>
<dbReference type="NCBIfam" id="TIGR01559">
    <property type="entry name" value="squal_synth"/>
    <property type="match status" value="1"/>
</dbReference>
<dbReference type="PANTHER" id="PTHR11626:SF2">
    <property type="entry name" value="SQUALENE SYNTHASE"/>
    <property type="match status" value="1"/>
</dbReference>
<keyword evidence="4 5" id="KW-0808">Transferase</keyword>
<dbReference type="PROSITE" id="PS01044">
    <property type="entry name" value="SQUALEN_PHYTOEN_SYN_1"/>
    <property type="match status" value="1"/>
</dbReference>
<dbReference type="CDD" id="cd00683">
    <property type="entry name" value="Trans_IPPS_HH"/>
    <property type="match status" value="1"/>
</dbReference>
<keyword evidence="5" id="KW-0472">Membrane</keyword>
<accession>A0ABR3JEZ4</accession>
<keyword evidence="7" id="KW-1185">Reference proteome</keyword>
<dbReference type="InterPro" id="IPR044844">
    <property type="entry name" value="Trans_IPPS_euk-type"/>
</dbReference>
<dbReference type="Gene3D" id="1.10.600.10">
    <property type="entry name" value="Farnesyl Diphosphate Synthase"/>
    <property type="match status" value="1"/>
</dbReference>
<comment type="pathway">
    <text evidence="5">Terpene metabolism; lanosterol biosynthesis; lanosterol from farnesyl diphosphate: step 1/3.</text>
</comment>
<dbReference type="InterPro" id="IPR002060">
    <property type="entry name" value="Squ/phyt_synthse"/>
</dbReference>
<dbReference type="Pfam" id="PF00494">
    <property type="entry name" value="SQS_PSY"/>
    <property type="match status" value="1"/>
</dbReference>
<dbReference type="SFLD" id="SFLDG01018">
    <property type="entry name" value="Squalene/Phytoene_Synthase_Lik"/>
    <property type="match status" value="1"/>
</dbReference>
<evidence type="ECO:0000256" key="1">
    <source>
        <dbReference type="ARBA" id="ARBA00001946"/>
    </source>
</evidence>
<evidence type="ECO:0000256" key="5">
    <source>
        <dbReference type="RuleBase" id="RU368088"/>
    </source>
</evidence>
<keyword evidence="5" id="KW-1133">Transmembrane helix</keyword>
<comment type="caution">
    <text evidence="6">The sequence shown here is derived from an EMBL/GenBank/DDBJ whole genome shotgun (WGS) entry which is preliminary data.</text>
</comment>
<evidence type="ECO:0000256" key="2">
    <source>
        <dbReference type="ARBA" id="ARBA00006251"/>
    </source>
</evidence>
<reference evidence="7" key="1">
    <citation type="submission" date="2024-06" db="EMBL/GenBank/DDBJ databases">
        <title>Multi-omics analyses provide insights into the biosynthesis of the anticancer antibiotic pleurotin in Hohenbuehelia grisea.</title>
        <authorList>
            <person name="Weaver J.A."/>
            <person name="Alberti F."/>
        </authorList>
    </citation>
    <scope>NUCLEOTIDE SEQUENCE [LARGE SCALE GENOMIC DNA]</scope>
    <source>
        <strain evidence="7">T-177</strain>
    </source>
</reference>
<evidence type="ECO:0000256" key="4">
    <source>
        <dbReference type="ARBA" id="ARBA00022679"/>
    </source>
</evidence>
<keyword evidence="5" id="KW-0812">Transmembrane</keyword>
<dbReference type="InterPro" id="IPR006449">
    <property type="entry name" value="Squal_synth-like"/>
</dbReference>
<gene>
    <name evidence="6" type="ORF">HGRIS_005332</name>
</gene>
<dbReference type="InterPro" id="IPR019845">
    <property type="entry name" value="Squalene/phytoene_synthase_CS"/>
</dbReference>
<feature type="transmembrane region" description="Helical" evidence="5">
    <location>
        <begin position="486"/>
        <end position="509"/>
    </location>
</feature>
<dbReference type="InterPro" id="IPR008949">
    <property type="entry name" value="Isoprenoid_synthase_dom_sf"/>
</dbReference>
<comment type="cofactor">
    <cofactor evidence="1 5">
        <name>Mg(2+)</name>
        <dbReference type="ChEBI" id="CHEBI:18420"/>
    </cofactor>
</comment>
<dbReference type="PROSITE" id="PS01045">
    <property type="entry name" value="SQUALEN_PHYTOEN_SYN_2"/>
    <property type="match status" value="1"/>
</dbReference>
<dbReference type="PANTHER" id="PTHR11626">
    <property type="entry name" value="FARNESYL-DIPHOSPHATE FARNESYLTRANSFERASE"/>
    <property type="match status" value="1"/>
</dbReference>
<comment type="catalytic activity">
    <reaction evidence="5">
        <text>2 (2E,6E)-farnesyl diphosphate + NADPH + H(+) = squalene + 2 diphosphate + NADP(+)</text>
        <dbReference type="Rhea" id="RHEA:32295"/>
        <dbReference type="ChEBI" id="CHEBI:15378"/>
        <dbReference type="ChEBI" id="CHEBI:15440"/>
        <dbReference type="ChEBI" id="CHEBI:33019"/>
        <dbReference type="ChEBI" id="CHEBI:57783"/>
        <dbReference type="ChEBI" id="CHEBI:58349"/>
        <dbReference type="ChEBI" id="CHEBI:175763"/>
        <dbReference type="EC" id="2.5.1.21"/>
    </reaction>
</comment>
<comment type="similarity">
    <text evidence="2 5">Belongs to the phytoene/squalene synthase family.</text>
</comment>
<evidence type="ECO:0000313" key="7">
    <source>
        <dbReference type="Proteomes" id="UP001556367"/>
    </source>
</evidence>
<dbReference type="InterPro" id="IPR033904">
    <property type="entry name" value="Trans_IPPS_HH"/>
</dbReference>
<protein>
    <recommendedName>
        <fullName evidence="3 5">Squalene synthase</fullName>
        <shortName evidence="5">SQS</shortName>
        <shortName evidence="5">SS</shortName>
        <ecNumber evidence="3 5">2.5.1.21</ecNumber>
    </recommendedName>
</protein>
<comment type="catalytic activity">
    <reaction evidence="5">
        <text>2 (2E,6E)-farnesyl diphosphate + NADH + H(+) = squalene + 2 diphosphate + NAD(+)</text>
        <dbReference type="Rhea" id="RHEA:32299"/>
        <dbReference type="ChEBI" id="CHEBI:15378"/>
        <dbReference type="ChEBI" id="CHEBI:15440"/>
        <dbReference type="ChEBI" id="CHEBI:33019"/>
        <dbReference type="ChEBI" id="CHEBI:57540"/>
        <dbReference type="ChEBI" id="CHEBI:57945"/>
        <dbReference type="ChEBI" id="CHEBI:175763"/>
        <dbReference type="EC" id="2.5.1.21"/>
    </reaction>
</comment>
<evidence type="ECO:0000256" key="3">
    <source>
        <dbReference type="ARBA" id="ARBA00012373"/>
    </source>
</evidence>
<organism evidence="6 7">
    <name type="scientific">Hohenbuehelia grisea</name>
    <dbReference type="NCBI Taxonomy" id="104357"/>
    <lineage>
        <taxon>Eukaryota</taxon>
        <taxon>Fungi</taxon>
        <taxon>Dikarya</taxon>
        <taxon>Basidiomycota</taxon>
        <taxon>Agaricomycotina</taxon>
        <taxon>Agaricomycetes</taxon>
        <taxon>Agaricomycetidae</taxon>
        <taxon>Agaricales</taxon>
        <taxon>Pleurotineae</taxon>
        <taxon>Pleurotaceae</taxon>
        <taxon>Hohenbuehelia</taxon>
    </lineage>
</organism>
<proteinExistence type="inferred from homology"/>
<sequence length="515" mass="58355">MSFTSMLTLLLTHPIEFRTLVQYYLYHEQKRDISALKEHPTSGWDRASMRRCWEFLDQTSRSFSAVIKELEGDVARTICLFYLVLRGLDTIEDDMTIPDSVKQPLLRSFHEKTVTPGWKFDGCGPDEKDRQLLVEYDTVVEEVNRLSPEYRAVILSICEKMATGMADYAHKAATTGSIYLETIAEYDLYCHYVAGLVGEGLSGIFAASGKEAPWIKDQLELSNSMGLLLQKTNIIRDYREDVEERRYFWPREIWGRPEYAAACGGAHAASEKGKGRGFQEMAEMYAPENKVGALWAQSGMVVDALRHATDALDYLRVLRNQSVFNFCAIPATMAMATLELCFMNPTMFERNIKIRKAEAASLIMRSTNPREVAYIFRDYARRIHAKAVPADPNFLRISVACGKIEQWCEHNYPSFIRILQSSAPSGPGAPMTTFAENDARTRIYRASEAQDNKLALERRKAEIRDGVAPRVETANNLPVASPIWEIAMYIGAAMLLIVGMAVPVVWWVLYISREV</sequence>
<dbReference type="EMBL" id="JASNQZ010000008">
    <property type="protein sequence ID" value="KAL0954204.1"/>
    <property type="molecule type" value="Genomic_DNA"/>
</dbReference>